<reference evidence="1 2" key="2">
    <citation type="journal article" date="2016" name="Genome Announc.">
        <title>Complete Genome Sequences of Two Interactive Moderate Thermophiles, Paenibacillus napthalenovorans 32O-Y and Paenibacillus sp. 32O-W.</title>
        <authorList>
            <person name="Butler R.R.III."/>
            <person name="Wang J."/>
            <person name="Stark B.C."/>
            <person name="Pombert J.F."/>
        </authorList>
    </citation>
    <scope>NUCLEOTIDE SEQUENCE [LARGE SCALE GENOMIC DNA]</scope>
    <source>
        <strain evidence="1 2">32O-Y</strain>
    </source>
</reference>
<evidence type="ECO:0000313" key="1">
    <source>
        <dbReference type="EMBL" id="ALS22144.1"/>
    </source>
</evidence>
<gene>
    <name evidence="1" type="ORF">IJ22_17700</name>
</gene>
<keyword evidence="2" id="KW-1185">Reference proteome</keyword>
<dbReference type="KEGG" id="pnp:IJ22_17700"/>
<sequence length="65" mass="7788">MEVQKEQHIKKVEYKCPKCLNGMLLPTGLMYMTYPAKYPHKCTDEKCKYQEVLNELYPKIVFEDK</sequence>
<dbReference type="AlphaFoldDB" id="A0A0U2M3W0"/>
<reference evidence="2" key="1">
    <citation type="submission" date="2015-12" db="EMBL/GenBank/DDBJ databases">
        <title>Complete genome sequences of two moderately thermophilic Paenibacillus species.</title>
        <authorList>
            <person name="Butler R.III."/>
            <person name="Wang J."/>
            <person name="Stark B.C."/>
            <person name="Pombert J.-F."/>
        </authorList>
    </citation>
    <scope>NUCLEOTIDE SEQUENCE [LARGE SCALE GENOMIC DNA]</scope>
    <source>
        <strain evidence="2">32O-Y</strain>
    </source>
</reference>
<dbReference type="Proteomes" id="UP000061660">
    <property type="component" value="Chromosome"/>
</dbReference>
<organism evidence="1 2">
    <name type="scientific">Paenibacillus naphthalenovorans</name>
    <dbReference type="NCBI Taxonomy" id="162209"/>
    <lineage>
        <taxon>Bacteria</taxon>
        <taxon>Bacillati</taxon>
        <taxon>Bacillota</taxon>
        <taxon>Bacilli</taxon>
        <taxon>Bacillales</taxon>
        <taxon>Paenibacillaceae</taxon>
        <taxon>Paenibacillus</taxon>
    </lineage>
</organism>
<accession>A0A0U2M3W0</accession>
<dbReference type="RefSeq" id="WP_062408465.1">
    <property type="nucleotide sequence ID" value="NZ_CP013652.1"/>
</dbReference>
<proteinExistence type="predicted"/>
<dbReference type="EMBL" id="CP013652">
    <property type="protein sequence ID" value="ALS22144.1"/>
    <property type="molecule type" value="Genomic_DNA"/>
</dbReference>
<protein>
    <submittedName>
        <fullName evidence="1">Uncharacterized protein</fullName>
    </submittedName>
</protein>
<dbReference type="PATRIC" id="fig|162209.4.peg.1875"/>
<dbReference type="STRING" id="162209.IJ22_17700"/>
<name>A0A0U2M3W0_9BACL</name>
<evidence type="ECO:0000313" key="2">
    <source>
        <dbReference type="Proteomes" id="UP000061660"/>
    </source>
</evidence>